<dbReference type="Pfam" id="PF00563">
    <property type="entry name" value="EAL"/>
    <property type="match status" value="1"/>
</dbReference>
<dbReference type="PROSITE" id="PS50887">
    <property type="entry name" value="GGDEF"/>
    <property type="match status" value="1"/>
</dbReference>
<dbReference type="RefSeq" id="WP_163458051.1">
    <property type="nucleotide sequence ID" value="NZ_JAAGOH010000015.1"/>
</dbReference>
<dbReference type="CDD" id="cd01948">
    <property type="entry name" value="EAL"/>
    <property type="match status" value="1"/>
</dbReference>
<dbReference type="PANTHER" id="PTHR33121:SF79">
    <property type="entry name" value="CYCLIC DI-GMP PHOSPHODIESTERASE PDED-RELATED"/>
    <property type="match status" value="1"/>
</dbReference>
<evidence type="ECO:0000259" key="1">
    <source>
        <dbReference type="PROSITE" id="PS50883"/>
    </source>
</evidence>
<dbReference type="InterPro" id="IPR050706">
    <property type="entry name" value="Cyclic-di-GMP_PDE-like"/>
</dbReference>
<dbReference type="PROSITE" id="PS50885">
    <property type="entry name" value="HAMP"/>
    <property type="match status" value="1"/>
</dbReference>
<evidence type="ECO:0000313" key="4">
    <source>
        <dbReference type="EMBL" id="NDY92209.1"/>
    </source>
</evidence>
<dbReference type="SMART" id="SM00267">
    <property type="entry name" value="GGDEF"/>
    <property type="match status" value="1"/>
</dbReference>
<dbReference type="SUPFAM" id="SSF141868">
    <property type="entry name" value="EAL domain-like"/>
    <property type="match status" value="1"/>
</dbReference>
<dbReference type="InterPro" id="IPR000160">
    <property type="entry name" value="GGDEF_dom"/>
</dbReference>
<dbReference type="Gene3D" id="3.20.20.450">
    <property type="entry name" value="EAL domain"/>
    <property type="match status" value="1"/>
</dbReference>
<dbReference type="EMBL" id="JAAGOH010000015">
    <property type="protein sequence ID" value="NDY92209.1"/>
    <property type="molecule type" value="Genomic_DNA"/>
</dbReference>
<evidence type="ECO:0000313" key="5">
    <source>
        <dbReference type="Proteomes" id="UP000484255"/>
    </source>
</evidence>
<dbReference type="SUPFAM" id="SSF55073">
    <property type="entry name" value="Nucleotide cyclase"/>
    <property type="match status" value="1"/>
</dbReference>
<feature type="domain" description="HAMP" evidence="2">
    <location>
        <begin position="159"/>
        <end position="210"/>
    </location>
</feature>
<organism evidence="4 5">
    <name type="scientific">Ideonella livida</name>
    <dbReference type="NCBI Taxonomy" id="2707176"/>
    <lineage>
        <taxon>Bacteria</taxon>
        <taxon>Pseudomonadati</taxon>
        <taxon>Pseudomonadota</taxon>
        <taxon>Betaproteobacteria</taxon>
        <taxon>Burkholderiales</taxon>
        <taxon>Sphaerotilaceae</taxon>
        <taxon>Ideonella</taxon>
    </lineage>
</organism>
<dbReference type="InterPro" id="IPR043128">
    <property type="entry name" value="Rev_trsase/Diguanyl_cyclase"/>
</dbReference>
<accession>A0A7C9PHX1</accession>
<dbReference type="Proteomes" id="UP000484255">
    <property type="component" value="Unassembled WGS sequence"/>
</dbReference>
<gene>
    <name evidence="4" type="ORF">G3A44_13545</name>
</gene>
<dbReference type="GO" id="GO:0071111">
    <property type="term" value="F:cyclic-guanylate-specific phosphodiesterase activity"/>
    <property type="evidence" value="ECO:0007669"/>
    <property type="project" value="InterPro"/>
</dbReference>
<evidence type="ECO:0000259" key="3">
    <source>
        <dbReference type="PROSITE" id="PS50887"/>
    </source>
</evidence>
<evidence type="ECO:0000259" key="2">
    <source>
        <dbReference type="PROSITE" id="PS50885"/>
    </source>
</evidence>
<dbReference type="InterPro" id="IPR035919">
    <property type="entry name" value="EAL_sf"/>
</dbReference>
<proteinExistence type="predicted"/>
<dbReference type="Gene3D" id="3.30.70.270">
    <property type="match status" value="1"/>
</dbReference>
<protein>
    <submittedName>
        <fullName evidence="4">EAL domain-containing protein</fullName>
    </submittedName>
</protein>
<feature type="domain" description="GGDEF" evidence="3">
    <location>
        <begin position="252"/>
        <end position="388"/>
    </location>
</feature>
<sequence>MGLIRRIWLLWALSCLLLGLGTAGVTLWRANLQALDAADVLARAHLALLQQQAASGTPLALEMPAKGMGWRVVGERGQVLGGQPAEAGPAVPVWFSAALAWGPRLQEAPVRWQGQPARLQVLVDTATAQAPLWSLAGALAGGWALFCALSAWLTWAWVARIRGPLQSILNQAQALMERRFTLAPEPNLPEWREMSRAMNSMVERLKTMFEEQTAQVDSLRRLAHCDGLTGLSNRPHFLGRLKSLLCSEDGSAGGALVLVRLCDLQNLNRQLGRLNTDRLLRQTTDCLLESAARWPGHEAGRLNGSDFALVLPDVQALREPAVDISARLRSVLKPQGVVAVVSVVRWWHGAPVSGLLAAADHALARAEARAPFAVEMDDGGDGLTLGEDSWTQRLEAALQHRRFHLVRYPVVDAAGQIVHWECPLRLELEPGGPLVPAAEWLPRARRAGLTGPIDLSVAELALQAIARDGHPRAVNVSIASLHNSALLPGLRALLQAHADAAPGLWLELPEAGAYRHLTPLRELVALAHTHGALVGLEHAGEDLEHVAELLETGLDFVKLDASLTEGVAANHAGLQHMDGVVHMLRGIGVKVYAEGVVTQADADALWRCGVDGITGPLVTAA</sequence>
<dbReference type="GO" id="GO:0007165">
    <property type="term" value="P:signal transduction"/>
    <property type="evidence" value="ECO:0007669"/>
    <property type="project" value="InterPro"/>
</dbReference>
<reference evidence="4 5" key="1">
    <citation type="submission" date="2020-02" db="EMBL/GenBank/DDBJ databases">
        <title>Ideonella bacterium strain TBM-1.</title>
        <authorList>
            <person name="Chen W.-M."/>
        </authorList>
    </citation>
    <scope>NUCLEOTIDE SEQUENCE [LARGE SCALE GENOMIC DNA]</scope>
    <source>
        <strain evidence="4 5">TBM-1</strain>
    </source>
</reference>
<dbReference type="SMART" id="SM00052">
    <property type="entry name" value="EAL"/>
    <property type="match status" value="1"/>
</dbReference>
<dbReference type="PANTHER" id="PTHR33121">
    <property type="entry name" value="CYCLIC DI-GMP PHOSPHODIESTERASE PDEF"/>
    <property type="match status" value="1"/>
</dbReference>
<dbReference type="AlphaFoldDB" id="A0A7C9PHX1"/>
<dbReference type="GO" id="GO:0016020">
    <property type="term" value="C:membrane"/>
    <property type="evidence" value="ECO:0007669"/>
    <property type="project" value="InterPro"/>
</dbReference>
<dbReference type="Pfam" id="PF00990">
    <property type="entry name" value="GGDEF"/>
    <property type="match status" value="1"/>
</dbReference>
<dbReference type="InterPro" id="IPR001633">
    <property type="entry name" value="EAL_dom"/>
</dbReference>
<comment type="caution">
    <text evidence="4">The sequence shown here is derived from an EMBL/GenBank/DDBJ whole genome shotgun (WGS) entry which is preliminary data.</text>
</comment>
<name>A0A7C9PHX1_9BURK</name>
<dbReference type="InterPro" id="IPR029787">
    <property type="entry name" value="Nucleotide_cyclase"/>
</dbReference>
<feature type="domain" description="EAL" evidence="1">
    <location>
        <begin position="387"/>
        <end position="621"/>
    </location>
</feature>
<dbReference type="InterPro" id="IPR003660">
    <property type="entry name" value="HAMP_dom"/>
</dbReference>
<keyword evidence="5" id="KW-1185">Reference proteome</keyword>
<dbReference type="PROSITE" id="PS50883">
    <property type="entry name" value="EAL"/>
    <property type="match status" value="1"/>
</dbReference>